<dbReference type="PANTHER" id="PTHR10281:SF76">
    <property type="entry name" value="CALCUTTA CUP-RELATED"/>
    <property type="match status" value="1"/>
</dbReference>
<dbReference type="SUPFAM" id="SSF55856">
    <property type="entry name" value="Cytochrome b5-like heme/steroid binding domain"/>
    <property type="match status" value="1"/>
</dbReference>
<evidence type="ECO:0000256" key="2">
    <source>
        <dbReference type="ARBA" id="ARBA00038357"/>
    </source>
</evidence>
<dbReference type="Pfam" id="PF00173">
    <property type="entry name" value="Cyt-b5"/>
    <property type="match status" value="1"/>
</dbReference>
<dbReference type="EMBL" id="LGRX02026801">
    <property type="protein sequence ID" value="KAK3250308.1"/>
    <property type="molecule type" value="Genomic_DNA"/>
</dbReference>
<evidence type="ECO:0000256" key="1">
    <source>
        <dbReference type="ARBA" id="ARBA00022665"/>
    </source>
</evidence>
<protein>
    <submittedName>
        <fullName evidence="4">Membrane steroid-binding protein 1</fullName>
    </submittedName>
</protein>
<gene>
    <name evidence="4" type="ORF">CYMTET_40309</name>
</gene>
<dbReference type="GO" id="GO:0005496">
    <property type="term" value="F:steroid binding"/>
    <property type="evidence" value="ECO:0007669"/>
    <property type="project" value="UniProtKB-KW"/>
</dbReference>
<evidence type="ECO:0000313" key="4">
    <source>
        <dbReference type="EMBL" id="KAK3250308.1"/>
    </source>
</evidence>
<keyword evidence="1" id="KW-0446">Lipid-binding</keyword>
<dbReference type="GO" id="GO:0016020">
    <property type="term" value="C:membrane"/>
    <property type="evidence" value="ECO:0007669"/>
    <property type="project" value="TreeGrafter"/>
</dbReference>
<keyword evidence="5" id="KW-1185">Reference proteome</keyword>
<dbReference type="GO" id="GO:0012505">
    <property type="term" value="C:endomembrane system"/>
    <property type="evidence" value="ECO:0007669"/>
    <property type="project" value="TreeGrafter"/>
</dbReference>
<dbReference type="InterPro" id="IPR036400">
    <property type="entry name" value="Cyt_B5-like_heme/steroid_sf"/>
</dbReference>
<dbReference type="InterPro" id="IPR001199">
    <property type="entry name" value="Cyt_B5-like_heme/steroid-bd"/>
</dbReference>
<dbReference type="InterPro" id="IPR050577">
    <property type="entry name" value="MAPR/NEUFC/NENF-like"/>
</dbReference>
<reference evidence="4 5" key="1">
    <citation type="journal article" date="2015" name="Genome Biol. Evol.">
        <title>Comparative Genomics of a Bacterivorous Green Alga Reveals Evolutionary Causalities and Consequences of Phago-Mixotrophic Mode of Nutrition.</title>
        <authorList>
            <person name="Burns J.A."/>
            <person name="Paasch A."/>
            <person name="Narechania A."/>
            <person name="Kim E."/>
        </authorList>
    </citation>
    <scope>NUCLEOTIDE SEQUENCE [LARGE SCALE GENOMIC DNA]</scope>
    <source>
        <strain evidence="4 5">PLY_AMNH</strain>
    </source>
</reference>
<evidence type="ECO:0000313" key="5">
    <source>
        <dbReference type="Proteomes" id="UP001190700"/>
    </source>
</evidence>
<evidence type="ECO:0000259" key="3">
    <source>
        <dbReference type="SMART" id="SM01117"/>
    </source>
</evidence>
<dbReference type="PANTHER" id="PTHR10281">
    <property type="entry name" value="MEMBRANE-ASSOCIATED PROGESTERONE RECEPTOR COMPONENT-RELATED"/>
    <property type="match status" value="1"/>
</dbReference>
<name>A0AAE0C9K2_9CHLO</name>
<comment type="caution">
    <text evidence="4">The sequence shown here is derived from an EMBL/GenBank/DDBJ whole genome shotgun (WGS) entry which is preliminary data.</text>
</comment>
<proteinExistence type="inferred from homology"/>
<dbReference type="Gene3D" id="3.10.120.10">
    <property type="entry name" value="Cytochrome b5-like heme/steroid binding domain"/>
    <property type="match status" value="1"/>
</dbReference>
<accession>A0AAE0C9K2</accession>
<feature type="domain" description="Cytochrome b5 heme-binding" evidence="3">
    <location>
        <begin position="18"/>
        <end position="104"/>
    </location>
</feature>
<comment type="similarity">
    <text evidence="2">Belongs to the cytochrome b5 family. MAPR subfamily.</text>
</comment>
<dbReference type="AlphaFoldDB" id="A0AAE0C9K2"/>
<dbReference type="Proteomes" id="UP001190700">
    <property type="component" value="Unassembled WGS sequence"/>
</dbReference>
<keyword evidence="1" id="KW-0754">Steroid-binding</keyword>
<dbReference type="SMART" id="SM01117">
    <property type="entry name" value="Cyt-b5"/>
    <property type="match status" value="1"/>
</dbReference>
<organism evidence="4 5">
    <name type="scientific">Cymbomonas tetramitiformis</name>
    <dbReference type="NCBI Taxonomy" id="36881"/>
    <lineage>
        <taxon>Eukaryota</taxon>
        <taxon>Viridiplantae</taxon>
        <taxon>Chlorophyta</taxon>
        <taxon>Pyramimonadophyceae</taxon>
        <taxon>Pyramimonadales</taxon>
        <taxon>Pyramimonadaceae</taxon>
        <taxon>Cymbomonas</taxon>
    </lineage>
</organism>
<sequence>MFGGGSVKYPCSIKNLSLTVDELSKYDGSSAKYPLLVSCKCIIYDVGEGKEFYAPGRRYGWMAGRDVTVALAKFSSDRKYINCTWGSLSDSEADLLNKWEQWLQAKDTEEKPAQPARLALHKYATRS</sequence>